<accession>A0AAN6Y0W2</accession>
<dbReference type="Pfam" id="PF06985">
    <property type="entry name" value="HET"/>
    <property type="match status" value="1"/>
</dbReference>
<keyword evidence="3" id="KW-1185">Reference proteome</keyword>
<evidence type="ECO:0000259" key="1">
    <source>
        <dbReference type="Pfam" id="PF06985"/>
    </source>
</evidence>
<protein>
    <submittedName>
        <fullName evidence="2">Heterokaryon incompatibility protein-domain-containing protein</fullName>
    </submittedName>
</protein>
<reference evidence="2" key="2">
    <citation type="submission" date="2023-05" db="EMBL/GenBank/DDBJ databases">
        <authorList>
            <consortium name="Lawrence Berkeley National Laboratory"/>
            <person name="Steindorff A."/>
            <person name="Hensen N."/>
            <person name="Bonometti L."/>
            <person name="Westerberg I."/>
            <person name="Brannstrom I.O."/>
            <person name="Guillou S."/>
            <person name="Cros-Aarteil S."/>
            <person name="Calhoun S."/>
            <person name="Haridas S."/>
            <person name="Kuo A."/>
            <person name="Mondo S."/>
            <person name="Pangilinan J."/>
            <person name="Riley R."/>
            <person name="Labutti K."/>
            <person name="Andreopoulos B."/>
            <person name="Lipzen A."/>
            <person name="Chen C."/>
            <person name="Yanf M."/>
            <person name="Daum C."/>
            <person name="Ng V."/>
            <person name="Clum A."/>
            <person name="Ohm R."/>
            <person name="Martin F."/>
            <person name="Silar P."/>
            <person name="Natvig D."/>
            <person name="Lalanne C."/>
            <person name="Gautier V."/>
            <person name="Ament-Velasquez S.L."/>
            <person name="Kruys A."/>
            <person name="Hutchinson M.I."/>
            <person name="Powell A.J."/>
            <person name="Barry K."/>
            <person name="Miller A.N."/>
            <person name="Grigoriev I.V."/>
            <person name="Debuchy R."/>
            <person name="Gladieux P."/>
            <person name="Thoren M.H."/>
            <person name="Johannesson H."/>
        </authorList>
    </citation>
    <scope>NUCLEOTIDE SEQUENCE</scope>
    <source>
        <strain evidence="2">PSN293</strain>
    </source>
</reference>
<dbReference type="EMBL" id="MU858176">
    <property type="protein sequence ID" value="KAK4210374.1"/>
    <property type="molecule type" value="Genomic_DNA"/>
</dbReference>
<evidence type="ECO:0000313" key="3">
    <source>
        <dbReference type="Proteomes" id="UP001301769"/>
    </source>
</evidence>
<feature type="domain" description="Heterokaryon incompatibility" evidence="1">
    <location>
        <begin position="22"/>
        <end position="109"/>
    </location>
</feature>
<organism evidence="2 3">
    <name type="scientific">Rhypophila decipiens</name>
    <dbReference type="NCBI Taxonomy" id="261697"/>
    <lineage>
        <taxon>Eukaryota</taxon>
        <taxon>Fungi</taxon>
        <taxon>Dikarya</taxon>
        <taxon>Ascomycota</taxon>
        <taxon>Pezizomycotina</taxon>
        <taxon>Sordariomycetes</taxon>
        <taxon>Sordariomycetidae</taxon>
        <taxon>Sordariales</taxon>
        <taxon>Naviculisporaceae</taxon>
        <taxon>Rhypophila</taxon>
    </lineage>
</organism>
<dbReference type="PANTHER" id="PTHR10622">
    <property type="entry name" value="HET DOMAIN-CONTAINING PROTEIN"/>
    <property type="match status" value="1"/>
</dbReference>
<comment type="caution">
    <text evidence="2">The sequence shown here is derived from an EMBL/GenBank/DDBJ whole genome shotgun (WGS) entry which is preliminary data.</text>
</comment>
<dbReference type="InterPro" id="IPR010730">
    <property type="entry name" value="HET"/>
</dbReference>
<sequence>MRLINADTLEFEEFLDPSAVQYAILSHTWEAEEVSFSDMTNNWKPSVKKKAGFVKIRETCRLARQRKLKYVWIDTCCIDKTSSAELSEAINSMFNWYAQSYVCFAQLSDLRPGLGITANDVAHCRWISRGWTLQELIAPGNLELYDAEWTLRGTKHQFWEAIQEASGISKDGLLNFKRILDSSEGPGFPVAQRMYWASRRETTRPEDMAYCLFGLFDVNMPLLYGEGGLKAFMRLQSAILEATQDLSILAWKLPDDSPLLRQSDGIDKMEVDQETTETACGVLAPHPKAFDHSVSQLFRDSKKVYYRGPEEFGYSSHLDGPLVRIKAPRVTLLKGMGDRIFLATGVSFHIKDGTYRSVWIPLAQLGKVYGRADATSEPTLSGDSTKGVVPLEEMSLISNSARTLNVGKQASTVRFDTNMPKTIIVHKLDAAPKDSWNPLSQVLSVPGLRWDGTGYLRICLRRIDKHGSPNNLGAFYVPSWLDRVAFVVPFETSEDYDTSSEEPYETWEYYLKFQFFARPNDGSTPKDWFPRIWSSGGRTHFGDEASILVYVMDGLYHGHALINEGVIYVGDSTVNQAVRCKVVATTLSTRNTSLNEKPQKFELKLEVEDIPWTTAVEESARTGVSLVDYRQSLPVNVNVQIGSGLTGG</sequence>
<gene>
    <name evidence="2" type="ORF">QBC37DRAFT_35372</name>
</gene>
<dbReference type="AlphaFoldDB" id="A0AAN6Y0W2"/>
<proteinExistence type="predicted"/>
<dbReference type="Proteomes" id="UP001301769">
    <property type="component" value="Unassembled WGS sequence"/>
</dbReference>
<dbReference type="PANTHER" id="PTHR10622:SF10">
    <property type="entry name" value="HET DOMAIN-CONTAINING PROTEIN"/>
    <property type="match status" value="1"/>
</dbReference>
<reference evidence="2" key="1">
    <citation type="journal article" date="2023" name="Mol. Phylogenet. Evol.">
        <title>Genome-scale phylogeny and comparative genomics of the fungal order Sordariales.</title>
        <authorList>
            <person name="Hensen N."/>
            <person name="Bonometti L."/>
            <person name="Westerberg I."/>
            <person name="Brannstrom I.O."/>
            <person name="Guillou S."/>
            <person name="Cros-Aarteil S."/>
            <person name="Calhoun S."/>
            <person name="Haridas S."/>
            <person name="Kuo A."/>
            <person name="Mondo S."/>
            <person name="Pangilinan J."/>
            <person name="Riley R."/>
            <person name="LaButti K."/>
            <person name="Andreopoulos B."/>
            <person name="Lipzen A."/>
            <person name="Chen C."/>
            <person name="Yan M."/>
            <person name="Daum C."/>
            <person name="Ng V."/>
            <person name="Clum A."/>
            <person name="Steindorff A."/>
            <person name="Ohm R.A."/>
            <person name="Martin F."/>
            <person name="Silar P."/>
            <person name="Natvig D.O."/>
            <person name="Lalanne C."/>
            <person name="Gautier V."/>
            <person name="Ament-Velasquez S.L."/>
            <person name="Kruys A."/>
            <person name="Hutchinson M.I."/>
            <person name="Powell A.J."/>
            <person name="Barry K."/>
            <person name="Miller A.N."/>
            <person name="Grigoriev I.V."/>
            <person name="Debuchy R."/>
            <person name="Gladieux P."/>
            <person name="Hiltunen Thoren M."/>
            <person name="Johannesson H."/>
        </authorList>
    </citation>
    <scope>NUCLEOTIDE SEQUENCE</scope>
    <source>
        <strain evidence="2">PSN293</strain>
    </source>
</reference>
<evidence type="ECO:0000313" key="2">
    <source>
        <dbReference type="EMBL" id="KAK4210374.1"/>
    </source>
</evidence>
<name>A0AAN6Y0W2_9PEZI</name>